<dbReference type="EMBL" id="MN740820">
    <property type="protein sequence ID" value="QHU13392.1"/>
    <property type="molecule type" value="Genomic_DNA"/>
</dbReference>
<protein>
    <submittedName>
        <fullName evidence="1">Uncharacterized protein</fullName>
    </submittedName>
</protein>
<name>A0A6C0K5P8_9ZZZZ</name>
<evidence type="ECO:0000313" key="1">
    <source>
        <dbReference type="EMBL" id="QHU13392.1"/>
    </source>
</evidence>
<sequence length="40" mass="4436">MLKQLSQFYYFYETDVVVKKDSDAVASIAASDSSSIAEID</sequence>
<proteinExistence type="predicted"/>
<organism evidence="1">
    <name type="scientific">viral metagenome</name>
    <dbReference type="NCBI Taxonomy" id="1070528"/>
    <lineage>
        <taxon>unclassified sequences</taxon>
        <taxon>metagenomes</taxon>
        <taxon>organismal metagenomes</taxon>
    </lineage>
</organism>
<dbReference type="AlphaFoldDB" id="A0A6C0K5P8"/>
<accession>A0A6C0K5P8</accession>
<reference evidence="1" key="1">
    <citation type="journal article" date="2020" name="Nature">
        <title>Giant virus diversity and host interactions through global metagenomics.</title>
        <authorList>
            <person name="Schulz F."/>
            <person name="Roux S."/>
            <person name="Paez-Espino D."/>
            <person name="Jungbluth S."/>
            <person name="Walsh D.A."/>
            <person name="Denef V.J."/>
            <person name="McMahon K.D."/>
            <person name="Konstantinidis K.T."/>
            <person name="Eloe-Fadrosh E.A."/>
            <person name="Kyrpides N.C."/>
            <person name="Woyke T."/>
        </authorList>
    </citation>
    <scope>NUCLEOTIDE SEQUENCE</scope>
    <source>
        <strain evidence="1">GVMAG-S-1101178-73</strain>
    </source>
</reference>